<dbReference type="EMBL" id="BPLR01017711">
    <property type="protein sequence ID" value="GIY93837.1"/>
    <property type="molecule type" value="Genomic_DNA"/>
</dbReference>
<accession>A0AAV4XFI5</accession>
<organism evidence="1 2">
    <name type="scientific">Caerostris extrusa</name>
    <name type="common">Bark spider</name>
    <name type="synonym">Caerostris bankana</name>
    <dbReference type="NCBI Taxonomy" id="172846"/>
    <lineage>
        <taxon>Eukaryota</taxon>
        <taxon>Metazoa</taxon>
        <taxon>Ecdysozoa</taxon>
        <taxon>Arthropoda</taxon>
        <taxon>Chelicerata</taxon>
        <taxon>Arachnida</taxon>
        <taxon>Araneae</taxon>
        <taxon>Araneomorphae</taxon>
        <taxon>Entelegynae</taxon>
        <taxon>Araneoidea</taxon>
        <taxon>Araneidae</taxon>
        <taxon>Caerostris</taxon>
    </lineage>
</organism>
<evidence type="ECO:0000313" key="1">
    <source>
        <dbReference type="EMBL" id="GIY93837.1"/>
    </source>
</evidence>
<comment type="caution">
    <text evidence="1">The sequence shown here is derived from an EMBL/GenBank/DDBJ whole genome shotgun (WGS) entry which is preliminary data.</text>
</comment>
<proteinExistence type="predicted"/>
<name>A0AAV4XFI5_CAEEX</name>
<gene>
    <name evidence="1" type="ORF">CEXT_799531</name>
</gene>
<dbReference type="Proteomes" id="UP001054945">
    <property type="component" value="Unassembled WGS sequence"/>
</dbReference>
<reference evidence="1 2" key="1">
    <citation type="submission" date="2021-06" db="EMBL/GenBank/DDBJ databases">
        <title>Caerostris extrusa draft genome.</title>
        <authorList>
            <person name="Kono N."/>
            <person name="Arakawa K."/>
        </authorList>
    </citation>
    <scope>NUCLEOTIDE SEQUENCE [LARGE SCALE GENOMIC DNA]</scope>
</reference>
<keyword evidence="2" id="KW-1185">Reference proteome</keyword>
<dbReference type="AlphaFoldDB" id="A0AAV4XFI5"/>
<evidence type="ECO:0000313" key="2">
    <source>
        <dbReference type="Proteomes" id="UP001054945"/>
    </source>
</evidence>
<sequence length="76" mass="8728">MKGISARLLTQKPCSLPRRIVLSFPPPLYRRWGDGLEQWKAEKKFIFGGPTGNSKKKRQLPCSIEPFSFTRDSNFS</sequence>
<protein>
    <submittedName>
        <fullName evidence="1">Uncharacterized protein</fullName>
    </submittedName>
</protein>